<evidence type="ECO:0000256" key="1">
    <source>
        <dbReference type="ARBA" id="ARBA00004429"/>
    </source>
</evidence>
<dbReference type="GO" id="GO:0004715">
    <property type="term" value="F:non-membrane spanning protein tyrosine kinase activity"/>
    <property type="evidence" value="ECO:0007669"/>
    <property type="project" value="UniProtKB-EC"/>
</dbReference>
<dbReference type="InterPro" id="IPR027417">
    <property type="entry name" value="P-loop_NTPase"/>
</dbReference>
<keyword evidence="7 22" id="KW-0808">Transferase</keyword>
<feature type="domain" description="Polysaccharide chain length determinant N-terminal" evidence="19">
    <location>
        <begin position="46"/>
        <end position="137"/>
    </location>
</feature>
<comment type="similarity">
    <text evidence="2">Belongs to the CpsD/CapB family.</text>
</comment>
<sequence>MSSWSRGHPMDNAIQPSPTVSGGQVGSRAQAQWGDYAAELEQHNYLRNYWNLLKKRKWWFWGVFLGVVVLVGLYTFLSTPVYRATTILQIVMDTTTSVVSDRDPTGISGISSWYNQDRFYETQFSILKSRPLAYRIIERLNLKEHPQFKGVIEVNADKSPQEIEALLATMFLKNLEIKPQKKSYLVEVSFKSPDKYLAQQVPNTIPKEYVRLSMETRHNSYELIKEWLEGEIGQLARKVEASERRLYEHGQKKDFLSLEGSQNVIVRKYTELSRLLTKAQSERTAKEAQFRQVKERGADAPLVVNNPLVQRLREEMIGQEAKVSSLSRIYDINYPQLQAEQAKLRELRSRLNGEVQRLLTAIKADYEAAQRTEDLLKEALADQKNQVIHLQDDLVQHHNLKRDLKTNEQLYQALLTRMKETSIASTMVPANVSVRAQAEQPLYPYSPRRLLNMLLAVVIGLVGGLCTAFLVDYLDDSIKTTEDLERYCRVPSLGAVPMLGKNAKGLPALEKKDLELATFRQPRSPLSEAIYHIRTSLLLSTAGGAPGAIMITSANPDEGKTTVAINLATSLAMNNRKVVLIDGDLRKPSVHPVFQESLAPGLSSYLTGTATKEEVVRPTFVPNLSIVPAGPVPPNPIELLTSQLFLKFLTELRQEFHHVVIDTPPILGFADGRAVAPHIDGVIVVVKHHATSRDAGRLAFNLLAQVNAPLLGGVLTMAAGDGGYFGHYKHYAKYYGQSEVKQIES</sequence>
<evidence type="ECO:0000256" key="8">
    <source>
        <dbReference type="ARBA" id="ARBA00022692"/>
    </source>
</evidence>
<dbReference type="Pfam" id="PF13614">
    <property type="entry name" value="AAA_31"/>
    <property type="match status" value="1"/>
</dbReference>
<evidence type="ECO:0000256" key="12">
    <source>
        <dbReference type="ARBA" id="ARBA00022989"/>
    </source>
</evidence>
<dbReference type="Pfam" id="PF02706">
    <property type="entry name" value="Wzz"/>
    <property type="match status" value="1"/>
</dbReference>
<feature type="coiled-coil region" evidence="16">
    <location>
        <begin position="337"/>
        <end position="386"/>
    </location>
</feature>
<dbReference type="InterPro" id="IPR005702">
    <property type="entry name" value="Wzc-like_C"/>
</dbReference>
<dbReference type="InterPro" id="IPR032807">
    <property type="entry name" value="GNVR"/>
</dbReference>
<comment type="catalytic activity">
    <reaction evidence="15">
        <text>L-tyrosyl-[protein] + ATP = O-phospho-L-tyrosyl-[protein] + ADP + H(+)</text>
        <dbReference type="Rhea" id="RHEA:10596"/>
        <dbReference type="Rhea" id="RHEA-COMP:10136"/>
        <dbReference type="Rhea" id="RHEA-COMP:20101"/>
        <dbReference type="ChEBI" id="CHEBI:15378"/>
        <dbReference type="ChEBI" id="CHEBI:30616"/>
        <dbReference type="ChEBI" id="CHEBI:46858"/>
        <dbReference type="ChEBI" id="CHEBI:61978"/>
        <dbReference type="ChEBI" id="CHEBI:456216"/>
        <dbReference type="EC" id="2.7.10.2"/>
    </reaction>
</comment>
<dbReference type="AlphaFoldDB" id="A0A7V4GA93"/>
<evidence type="ECO:0000256" key="15">
    <source>
        <dbReference type="ARBA" id="ARBA00051245"/>
    </source>
</evidence>
<dbReference type="CDD" id="cd05387">
    <property type="entry name" value="BY-kinase"/>
    <property type="match status" value="1"/>
</dbReference>
<evidence type="ECO:0000256" key="13">
    <source>
        <dbReference type="ARBA" id="ARBA00023136"/>
    </source>
</evidence>
<dbReference type="EC" id="2.7.10.2" evidence="4"/>
<accession>A0A7V4GA93</accession>
<evidence type="ECO:0000256" key="7">
    <source>
        <dbReference type="ARBA" id="ARBA00022679"/>
    </source>
</evidence>
<evidence type="ECO:0000256" key="10">
    <source>
        <dbReference type="ARBA" id="ARBA00022777"/>
    </source>
</evidence>
<evidence type="ECO:0000256" key="3">
    <source>
        <dbReference type="ARBA" id="ARBA00008883"/>
    </source>
</evidence>
<keyword evidence="8 18" id="KW-0812">Transmembrane</keyword>
<dbReference type="GO" id="GO:0005886">
    <property type="term" value="C:plasma membrane"/>
    <property type="evidence" value="ECO:0007669"/>
    <property type="project" value="UniProtKB-SubCell"/>
</dbReference>
<feature type="transmembrane region" description="Helical" evidence="18">
    <location>
        <begin position="450"/>
        <end position="471"/>
    </location>
</feature>
<protein>
    <recommendedName>
        <fullName evidence="4">non-specific protein-tyrosine kinase</fullName>
        <ecNumber evidence="4">2.7.10.2</ecNumber>
    </recommendedName>
</protein>
<keyword evidence="5" id="KW-1003">Cell membrane</keyword>
<dbReference type="GO" id="GO:0005524">
    <property type="term" value="F:ATP binding"/>
    <property type="evidence" value="ECO:0007669"/>
    <property type="project" value="UniProtKB-KW"/>
</dbReference>
<evidence type="ECO:0000256" key="18">
    <source>
        <dbReference type="SAM" id="Phobius"/>
    </source>
</evidence>
<evidence type="ECO:0000256" key="9">
    <source>
        <dbReference type="ARBA" id="ARBA00022741"/>
    </source>
</evidence>
<dbReference type="Pfam" id="PF13807">
    <property type="entry name" value="GNVR"/>
    <property type="match status" value="1"/>
</dbReference>
<evidence type="ECO:0000256" key="17">
    <source>
        <dbReference type="SAM" id="MobiDB-lite"/>
    </source>
</evidence>
<keyword evidence="14" id="KW-0829">Tyrosine-protein kinase</keyword>
<name>A0A7V4GA93_9BACT</name>
<dbReference type="SUPFAM" id="SSF52540">
    <property type="entry name" value="P-loop containing nucleoside triphosphate hydrolases"/>
    <property type="match status" value="1"/>
</dbReference>
<evidence type="ECO:0000256" key="5">
    <source>
        <dbReference type="ARBA" id="ARBA00022475"/>
    </source>
</evidence>
<evidence type="ECO:0000256" key="16">
    <source>
        <dbReference type="SAM" id="Coils"/>
    </source>
</evidence>
<evidence type="ECO:0000259" key="21">
    <source>
        <dbReference type="Pfam" id="PF13807"/>
    </source>
</evidence>
<gene>
    <name evidence="22" type="ORF">ENT08_10885</name>
</gene>
<dbReference type="InterPro" id="IPR025669">
    <property type="entry name" value="AAA_dom"/>
</dbReference>
<comment type="subcellular location">
    <subcellularLocation>
        <location evidence="1">Cell inner membrane</location>
        <topology evidence="1">Multi-pass membrane protein</topology>
    </subcellularLocation>
</comment>
<evidence type="ECO:0000256" key="2">
    <source>
        <dbReference type="ARBA" id="ARBA00007316"/>
    </source>
</evidence>
<dbReference type="PANTHER" id="PTHR32309">
    <property type="entry name" value="TYROSINE-PROTEIN KINASE"/>
    <property type="match status" value="1"/>
</dbReference>
<evidence type="ECO:0000256" key="4">
    <source>
        <dbReference type="ARBA" id="ARBA00011903"/>
    </source>
</evidence>
<feature type="domain" description="AAA" evidence="20">
    <location>
        <begin position="559"/>
        <end position="690"/>
    </location>
</feature>
<keyword evidence="13 18" id="KW-0472">Membrane</keyword>
<feature type="region of interest" description="Disordered" evidence="17">
    <location>
        <begin position="1"/>
        <end position="26"/>
    </location>
</feature>
<keyword evidence="10 22" id="KW-0418">Kinase</keyword>
<dbReference type="PANTHER" id="PTHR32309:SF13">
    <property type="entry name" value="FERRIC ENTEROBACTIN TRANSPORT PROTEIN FEPE"/>
    <property type="match status" value="1"/>
</dbReference>
<evidence type="ECO:0000313" key="22">
    <source>
        <dbReference type="EMBL" id="HGS06215.1"/>
    </source>
</evidence>
<feature type="transmembrane region" description="Helical" evidence="18">
    <location>
        <begin position="58"/>
        <end position="77"/>
    </location>
</feature>
<reference evidence="22" key="1">
    <citation type="journal article" date="2020" name="mSystems">
        <title>Genome- and Community-Level Interaction Insights into Carbon Utilization and Element Cycling Functions of Hydrothermarchaeota in Hydrothermal Sediment.</title>
        <authorList>
            <person name="Zhou Z."/>
            <person name="Liu Y."/>
            <person name="Xu W."/>
            <person name="Pan J."/>
            <person name="Luo Z.H."/>
            <person name="Li M."/>
        </authorList>
    </citation>
    <scope>NUCLEOTIDE SEQUENCE [LARGE SCALE GENOMIC DNA]</scope>
    <source>
        <strain evidence="22">SpSt-548</strain>
    </source>
</reference>
<keyword evidence="16" id="KW-0175">Coiled coil</keyword>
<dbReference type="InterPro" id="IPR050445">
    <property type="entry name" value="Bact_polysacc_biosynth/exp"/>
</dbReference>
<organism evidence="22">
    <name type="scientific">Desulfobacca acetoxidans</name>
    <dbReference type="NCBI Taxonomy" id="60893"/>
    <lineage>
        <taxon>Bacteria</taxon>
        <taxon>Pseudomonadati</taxon>
        <taxon>Thermodesulfobacteriota</taxon>
        <taxon>Desulfobaccia</taxon>
        <taxon>Desulfobaccales</taxon>
        <taxon>Desulfobaccaceae</taxon>
        <taxon>Desulfobacca</taxon>
    </lineage>
</organism>
<evidence type="ECO:0000259" key="19">
    <source>
        <dbReference type="Pfam" id="PF02706"/>
    </source>
</evidence>
<feature type="domain" description="Tyrosine-protein kinase G-rich" evidence="21">
    <location>
        <begin position="399"/>
        <end position="470"/>
    </location>
</feature>
<dbReference type="EMBL" id="DSXI01000651">
    <property type="protein sequence ID" value="HGS06215.1"/>
    <property type="molecule type" value="Genomic_DNA"/>
</dbReference>
<keyword evidence="12 18" id="KW-1133">Transmembrane helix</keyword>
<keyword evidence="9" id="KW-0547">Nucleotide-binding</keyword>
<dbReference type="InterPro" id="IPR003856">
    <property type="entry name" value="LPS_length_determ_N"/>
</dbReference>
<keyword evidence="11" id="KW-0067">ATP-binding</keyword>
<evidence type="ECO:0000256" key="11">
    <source>
        <dbReference type="ARBA" id="ARBA00022840"/>
    </source>
</evidence>
<dbReference type="Gene3D" id="3.40.50.300">
    <property type="entry name" value="P-loop containing nucleotide triphosphate hydrolases"/>
    <property type="match status" value="1"/>
</dbReference>
<evidence type="ECO:0000256" key="6">
    <source>
        <dbReference type="ARBA" id="ARBA00022519"/>
    </source>
</evidence>
<comment type="caution">
    <text evidence="22">The sequence shown here is derived from an EMBL/GenBank/DDBJ whole genome shotgun (WGS) entry which is preliminary data.</text>
</comment>
<evidence type="ECO:0000256" key="14">
    <source>
        <dbReference type="ARBA" id="ARBA00023137"/>
    </source>
</evidence>
<feature type="compositionally biased region" description="Polar residues" evidence="17">
    <location>
        <begin position="14"/>
        <end position="26"/>
    </location>
</feature>
<proteinExistence type="inferred from homology"/>
<keyword evidence="6" id="KW-0997">Cell inner membrane</keyword>
<comment type="similarity">
    <text evidence="3">Belongs to the etk/wzc family.</text>
</comment>
<evidence type="ECO:0000259" key="20">
    <source>
        <dbReference type="Pfam" id="PF13614"/>
    </source>
</evidence>
<dbReference type="NCBIfam" id="TIGR01007">
    <property type="entry name" value="eps_fam"/>
    <property type="match status" value="1"/>
</dbReference>